<organism evidence="4 5">
    <name type="scientific">Hansschlegelia beijingensis</name>
    <dbReference type="NCBI Taxonomy" id="1133344"/>
    <lineage>
        <taxon>Bacteria</taxon>
        <taxon>Pseudomonadati</taxon>
        <taxon>Pseudomonadota</taxon>
        <taxon>Alphaproteobacteria</taxon>
        <taxon>Hyphomicrobiales</taxon>
        <taxon>Methylopilaceae</taxon>
        <taxon>Hansschlegelia</taxon>
    </lineage>
</organism>
<evidence type="ECO:0000256" key="3">
    <source>
        <dbReference type="HAMAP-Rule" id="MF_01385"/>
    </source>
</evidence>
<dbReference type="PIRSF" id="PIRSF009467">
    <property type="entry name" value="Ureas_acces_UreF"/>
    <property type="match status" value="1"/>
</dbReference>
<protein>
    <recommendedName>
        <fullName evidence="3">Urease accessory protein UreF</fullName>
    </recommendedName>
</protein>
<keyword evidence="3" id="KW-0963">Cytoplasm</keyword>
<evidence type="ECO:0000256" key="1">
    <source>
        <dbReference type="ARBA" id="ARBA00022988"/>
    </source>
</evidence>
<dbReference type="GO" id="GO:0016151">
    <property type="term" value="F:nickel cation binding"/>
    <property type="evidence" value="ECO:0007669"/>
    <property type="project" value="UniProtKB-UniRule"/>
</dbReference>
<keyword evidence="5" id="KW-1185">Reference proteome</keyword>
<keyword evidence="1 3" id="KW-0996">Nickel insertion</keyword>
<dbReference type="Proteomes" id="UP000528964">
    <property type="component" value="Unassembled WGS sequence"/>
</dbReference>
<dbReference type="AlphaFoldDB" id="A0A7W6CUZ1"/>
<comment type="subcellular location">
    <subcellularLocation>
        <location evidence="3">Cytoplasm</location>
    </subcellularLocation>
</comment>
<comment type="subunit">
    <text evidence="3">UreD, UreF and UreG form a complex that acts as a GTP-hydrolysis-dependent molecular chaperone, activating the urease apoprotein by helping to assemble the nickel containing metallocenter of UreC. The UreE protein probably delivers the nickel.</text>
</comment>
<dbReference type="PANTHER" id="PTHR33620">
    <property type="entry name" value="UREASE ACCESSORY PROTEIN F"/>
    <property type="match status" value="1"/>
</dbReference>
<dbReference type="PANTHER" id="PTHR33620:SF1">
    <property type="entry name" value="UREASE ACCESSORY PROTEIN F"/>
    <property type="match status" value="1"/>
</dbReference>
<comment type="caution">
    <text evidence="4">The sequence shown here is derived from an EMBL/GenBank/DDBJ whole genome shotgun (WGS) entry which is preliminary data.</text>
</comment>
<evidence type="ECO:0000256" key="2">
    <source>
        <dbReference type="ARBA" id="ARBA00023186"/>
    </source>
</evidence>
<keyword evidence="2 3" id="KW-0143">Chaperone</keyword>
<proteinExistence type="inferred from homology"/>
<name>A0A7W6CUZ1_9HYPH</name>
<sequence>MRRTDAATLLPLLAWLSPAFPVGGYAYSHGLEQAVEDGDVMDPASLEVWLEEALALGLGRNDAILLQAAQRAVAAGDLATLREANELALAFAPTRELHLETAQQGRSFLDAVLAAWPNDALRTTASELPGEVAYPVAVGAAAAAHGIAGETAAAAYLAALTQALVSAGVRLAPVGQTAGARIVARLAPLAQRLAVEAASLTLDDLASSTFRLDLGSARHETQYTRLFRS</sequence>
<dbReference type="InterPro" id="IPR002639">
    <property type="entry name" value="UreF"/>
</dbReference>
<dbReference type="Gene3D" id="1.10.4190.10">
    <property type="entry name" value="Urease accessory protein UreF"/>
    <property type="match status" value="1"/>
</dbReference>
<comment type="similarity">
    <text evidence="3">Belongs to the UreF family.</text>
</comment>
<dbReference type="GO" id="GO:0005737">
    <property type="term" value="C:cytoplasm"/>
    <property type="evidence" value="ECO:0007669"/>
    <property type="project" value="UniProtKB-SubCell"/>
</dbReference>
<comment type="function">
    <text evidence="3">Required for maturation of urease via the functional incorporation of the urease nickel metallocenter.</text>
</comment>
<evidence type="ECO:0000313" key="4">
    <source>
        <dbReference type="EMBL" id="MBB3971590.1"/>
    </source>
</evidence>
<dbReference type="Pfam" id="PF01730">
    <property type="entry name" value="UreF"/>
    <property type="match status" value="1"/>
</dbReference>
<evidence type="ECO:0000313" key="5">
    <source>
        <dbReference type="Proteomes" id="UP000528964"/>
    </source>
</evidence>
<dbReference type="InterPro" id="IPR038277">
    <property type="entry name" value="UreF_sf"/>
</dbReference>
<gene>
    <name evidence="3" type="primary">ureF</name>
    <name evidence="4" type="ORF">GGR24_000223</name>
</gene>
<dbReference type="RefSeq" id="WP_343066158.1">
    <property type="nucleotide sequence ID" value="NZ_JACIDR010000001.1"/>
</dbReference>
<dbReference type="HAMAP" id="MF_01385">
    <property type="entry name" value="UreF"/>
    <property type="match status" value="1"/>
</dbReference>
<reference evidence="4 5" key="1">
    <citation type="submission" date="2020-08" db="EMBL/GenBank/DDBJ databases">
        <title>Genomic Encyclopedia of Type Strains, Phase IV (KMG-IV): sequencing the most valuable type-strain genomes for metagenomic binning, comparative biology and taxonomic classification.</title>
        <authorList>
            <person name="Goeker M."/>
        </authorList>
    </citation>
    <scope>NUCLEOTIDE SEQUENCE [LARGE SCALE GENOMIC DNA]</scope>
    <source>
        <strain evidence="4 5">DSM 25481</strain>
    </source>
</reference>
<accession>A0A7W6CUZ1</accession>
<dbReference type="EMBL" id="JACIDR010000001">
    <property type="protein sequence ID" value="MBB3971590.1"/>
    <property type="molecule type" value="Genomic_DNA"/>
</dbReference>